<dbReference type="AlphaFoldDB" id="A0A0A9D4Q9"/>
<reference evidence="1" key="1">
    <citation type="submission" date="2014-09" db="EMBL/GenBank/DDBJ databases">
        <authorList>
            <person name="Magalhaes I.L.F."/>
            <person name="Oliveira U."/>
            <person name="Santos F.R."/>
            <person name="Vidigal T.H.D.A."/>
            <person name="Brescovit A.D."/>
            <person name="Santos A.J."/>
        </authorList>
    </citation>
    <scope>NUCLEOTIDE SEQUENCE</scope>
    <source>
        <tissue evidence="1">Shoot tissue taken approximately 20 cm above the soil surface</tissue>
    </source>
</reference>
<dbReference type="PANTHER" id="PTHR47100">
    <property type="entry name" value="DUAL SPECIFICITY PROTEIN PHOSPHATASE PHS1"/>
    <property type="match status" value="1"/>
</dbReference>
<sequence length="104" mass="12068">MLDLILWNEDRLLCRQLGWRGNPANLMISDRSSSPSVDRLQDFKSTTDSSNELITKILLGEKRSHSANGRFDSPELDNMSQKIEALKNERENTEYKWHFSHCSN</sequence>
<dbReference type="GO" id="GO:0009737">
    <property type="term" value="P:response to abscisic acid"/>
    <property type="evidence" value="ECO:0007669"/>
    <property type="project" value="InterPro"/>
</dbReference>
<dbReference type="GO" id="GO:0004721">
    <property type="term" value="F:phosphoprotein phosphatase activity"/>
    <property type="evidence" value="ECO:0007669"/>
    <property type="project" value="InterPro"/>
</dbReference>
<organism evidence="1">
    <name type="scientific">Arundo donax</name>
    <name type="common">Giant reed</name>
    <name type="synonym">Donax arundinaceus</name>
    <dbReference type="NCBI Taxonomy" id="35708"/>
    <lineage>
        <taxon>Eukaryota</taxon>
        <taxon>Viridiplantae</taxon>
        <taxon>Streptophyta</taxon>
        <taxon>Embryophyta</taxon>
        <taxon>Tracheophyta</taxon>
        <taxon>Spermatophyta</taxon>
        <taxon>Magnoliopsida</taxon>
        <taxon>Liliopsida</taxon>
        <taxon>Poales</taxon>
        <taxon>Poaceae</taxon>
        <taxon>PACMAD clade</taxon>
        <taxon>Arundinoideae</taxon>
        <taxon>Arundineae</taxon>
        <taxon>Arundo</taxon>
    </lineage>
</organism>
<dbReference type="InterPro" id="IPR036940">
    <property type="entry name" value="PI3/4_kinase_cat_sf"/>
</dbReference>
<protein>
    <submittedName>
        <fullName evidence="1">Uncharacterized protein</fullName>
    </submittedName>
</protein>
<evidence type="ECO:0000313" key="1">
    <source>
        <dbReference type="EMBL" id="JAD82821.1"/>
    </source>
</evidence>
<dbReference type="EMBL" id="GBRH01215074">
    <property type="protein sequence ID" value="JAD82821.1"/>
    <property type="molecule type" value="Transcribed_RNA"/>
</dbReference>
<dbReference type="SUPFAM" id="SSF56112">
    <property type="entry name" value="Protein kinase-like (PK-like)"/>
    <property type="match status" value="1"/>
</dbReference>
<name>A0A0A9D4Q9_ARUDO</name>
<dbReference type="InterPro" id="IPR011009">
    <property type="entry name" value="Kinase-like_dom_sf"/>
</dbReference>
<dbReference type="PANTHER" id="PTHR47100:SF7">
    <property type="entry name" value="OS01G0311500 PROTEIN"/>
    <property type="match status" value="1"/>
</dbReference>
<dbReference type="GO" id="GO:0043622">
    <property type="term" value="P:cortical microtubule organization"/>
    <property type="evidence" value="ECO:0007669"/>
    <property type="project" value="InterPro"/>
</dbReference>
<accession>A0A0A9D4Q9</accession>
<reference evidence="1" key="2">
    <citation type="journal article" date="2015" name="Data Brief">
        <title>Shoot transcriptome of the giant reed, Arundo donax.</title>
        <authorList>
            <person name="Barrero R.A."/>
            <person name="Guerrero F.D."/>
            <person name="Moolhuijzen P."/>
            <person name="Goolsby J.A."/>
            <person name="Tidwell J."/>
            <person name="Bellgard S.E."/>
            <person name="Bellgard M.I."/>
        </authorList>
    </citation>
    <scope>NUCLEOTIDE SEQUENCE</scope>
    <source>
        <tissue evidence="1">Shoot tissue taken approximately 20 cm above the soil surface</tissue>
    </source>
</reference>
<dbReference type="InterPro" id="IPR035010">
    <property type="entry name" value="PHS1"/>
</dbReference>
<proteinExistence type="predicted"/>
<dbReference type="Gene3D" id="1.10.1070.11">
    <property type="entry name" value="Phosphatidylinositol 3-/4-kinase, catalytic domain"/>
    <property type="match status" value="1"/>
</dbReference>